<dbReference type="OrthoDB" id="9796770at2"/>
<feature type="domain" description="AB hydrolase-1" evidence="12">
    <location>
        <begin position="29"/>
        <end position="279"/>
    </location>
</feature>
<reference evidence="14" key="1">
    <citation type="submission" date="2016-10" db="EMBL/GenBank/DDBJ databases">
        <authorList>
            <person name="Varghese N."/>
            <person name="Submissions S."/>
        </authorList>
    </citation>
    <scope>NUCLEOTIDE SEQUENCE [LARGE SCALE GENOMIC DNA]</scope>
    <source>
        <strain evidence="14">DSM 20403</strain>
    </source>
</reference>
<comment type="similarity">
    <text evidence="3 10">Belongs to the peptidase S33 family.</text>
</comment>
<dbReference type="InterPro" id="IPR029058">
    <property type="entry name" value="AB_hydrolase_fold"/>
</dbReference>
<protein>
    <recommendedName>
        <fullName evidence="5 10">Proline iminopeptidase</fullName>
        <shortName evidence="10">PIP</shortName>
        <ecNumber evidence="4 10">3.4.11.5</ecNumber>
    </recommendedName>
    <alternativeName>
        <fullName evidence="9 10">Prolyl aminopeptidase</fullName>
    </alternativeName>
</protein>
<dbReference type="Proteomes" id="UP000182635">
    <property type="component" value="Unassembled WGS sequence"/>
</dbReference>
<sequence length="296" mass="33849">MTEIKEGYLPFGQYRTYYRIAGKNFDQKPPLILLHGGPGSTHNYFEVLDCVADKTNRQVIMYDQLGCGRSSLPDDTPEVYNASIWMKELQNLREQLHVSEFHVLGQSWGGMLALLYMLDGDARGAKSLILSSTLSSASLWAKELHRMIRFMDERDQEAIKQAESTGDFTSPEYLAANERFMELHSCAKITSDAPEPLRRKKIGGKRAYLEAWGPNEYNPQGNLHSYEVTDRLNEISVPTLITSGTDDLCTPLVAKTMYDRIENARWELFAGCRHMSFVQENEKYVELLCKWLNEND</sequence>
<keyword evidence="6 10" id="KW-0031">Aminopeptidase</keyword>
<dbReference type="EMBL" id="FOPI01000012">
    <property type="protein sequence ID" value="SFG32832.1"/>
    <property type="molecule type" value="Genomic_DNA"/>
</dbReference>
<dbReference type="GO" id="GO:0030313">
    <property type="term" value="C:cell envelope"/>
    <property type="evidence" value="ECO:0007669"/>
    <property type="project" value="UniProtKB-SubCell"/>
</dbReference>
<evidence type="ECO:0000256" key="10">
    <source>
        <dbReference type="PIRNR" id="PIRNR005539"/>
    </source>
</evidence>
<dbReference type="NCBIfam" id="NF045945">
    <property type="entry name" value="ProImpepLactob"/>
    <property type="match status" value="1"/>
</dbReference>
<gene>
    <name evidence="13" type="ORF">SAMN02910432_00892</name>
</gene>
<evidence type="ECO:0000256" key="7">
    <source>
        <dbReference type="ARBA" id="ARBA00022670"/>
    </source>
</evidence>
<dbReference type="PIRSF" id="PIRSF005539">
    <property type="entry name" value="Pept_S33_TRI_F1"/>
    <property type="match status" value="1"/>
</dbReference>
<evidence type="ECO:0000313" key="14">
    <source>
        <dbReference type="Proteomes" id="UP000182635"/>
    </source>
</evidence>
<dbReference type="PANTHER" id="PTHR43798">
    <property type="entry name" value="MONOACYLGLYCEROL LIPASE"/>
    <property type="match status" value="1"/>
</dbReference>
<dbReference type="PANTHER" id="PTHR43798:SF33">
    <property type="entry name" value="HYDROLASE, PUTATIVE (AFU_ORTHOLOGUE AFUA_2G14860)-RELATED"/>
    <property type="match status" value="1"/>
</dbReference>
<comment type="catalytic activity">
    <reaction evidence="1 10">
        <text>Release of N-terminal proline from a peptide.</text>
        <dbReference type="EC" id="3.4.11.5"/>
    </reaction>
</comment>
<evidence type="ECO:0000313" key="13">
    <source>
        <dbReference type="EMBL" id="SFG32832.1"/>
    </source>
</evidence>
<comment type="function">
    <text evidence="10">Releases the N-terminal proline from various substrates.</text>
</comment>
<name>A0A1I2QWT1_9LACO</name>
<dbReference type="GO" id="GO:0004177">
    <property type="term" value="F:aminopeptidase activity"/>
    <property type="evidence" value="ECO:0007669"/>
    <property type="project" value="UniProtKB-KW"/>
</dbReference>
<evidence type="ECO:0000256" key="4">
    <source>
        <dbReference type="ARBA" id="ARBA00012568"/>
    </source>
</evidence>
<proteinExistence type="inferred from homology"/>
<dbReference type="InterPro" id="IPR002410">
    <property type="entry name" value="Peptidase_S33"/>
</dbReference>
<dbReference type="NCBIfam" id="TIGR01250">
    <property type="entry name" value="pro_imino_pep_2"/>
    <property type="match status" value="1"/>
</dbReference>
<evidence type="ECO:0000256" key="9">
    <source>
        <dbReference type="ARBA" id="ARBA00029605"/>
    </source>
</evidence>
<dbReference type="InterPro" id="IPR005945">
    <property type="entry name" value="Pro_imino_pep"/>
</dbReference>
<feature type="active site" description="Nucleophile" evidence="11">
    <location>
        <position position="107"/>
    </location>
</feature>
<evidence type="ECO:0000259" key="12">
    <source>
        <dbReference type="Pfam" id="PF00561"/>
    </source>
</evidence>
<organism evidence="13 14">
    <name type="scientific">Ligilactobacillus ruminis DSM 20403 = NBRC 102161</name>
    <dbReference type="NCBI Taxonomy" id="1423798"/>
    <lineage>
        <taxon>Bacteria</taxon>
        <taxon>Bacillati</taxon>
        <taxon>Bacillota</taxon>
        <taxon>Bacilli</taxon>
        <taxon>Lactobacillales</taxon>
        <taxon>Lactobacillaceae</taxon>
        <taxon>Ligilactobacillus</taxon>
    </lineage>
</organism>
<comment type="subcellular location">
    <subcellularLocation>
        <location evidence="2">Cell envelope</location>
    </subcellularLocation>
</comment>
<dbReference type="InterPro" id="IPR000073">
    <property type="entry name" value="AB_hydrolase_1"/>
</dbReference>
<evidence type="ECO:0000256" key="11">
    <source>
        <dbReference type="PIRSR" id="PIRSR005539-1"/>
    </source>
</evidence>
<evidence type="ECO:0000256" key="1">
    <source>
        <dbReference type="ARBA" id="ARBA00001585"/>
    </source>
</evidence>
<dbReference type="GeneID" id="29802470"/>
<dbReference type="AlphaFoldDB" id="A0A1I2QWT1"/>
<dbReference type="Gene3D" id="3.40.50.1820">
    <property type="entry name" value="alpha/beta hydrolase"/>
    <property type="match status" value="1"/>
</dbReference>
<keyword evidence="7 10" id="KW-0645">Protease</keyword>
<accession>A0A1I2QWT1</accession>
<dbReference type="RefSeq" id="WP_014072667.1">
    <property type="nucleotide sequence ID" value="NZ_AYYL01000006.1"/>
</dbReference>
<keyword evidence="8 10" id="KW-0378">Hydrolase</keyword>
<evidence type="ECO:0000256" key="3">
    <source>
        <dbReference type="ARBA" id="ARBA00010088"/>
    </source>
</evidence>
<dbReference type="SUPFAM" id="SSF53474">
    <property type="entry name" value="alpha/beta-Hydrolases"/>
    <property type="match status" value="1"/>
</dbReference>
<dbReference type="Pfam" id="PF00561">
    <property type="entry name" value="Abhydrolase_1"/>
    <property type="match status" value="1"/>
</dbReference>
<dbReference type="PRINTS" id="PR00793">
    <property type="entry name" value="PROAMNOPTASE"/>
</dbReference>
<dbReference type="GO" id="GO:0016020">
    <property type="term" value="C:membrane"/>
    <property type="evidence" value="ECO:0007669"/>
    <property type="project" value="TreeGrafter"/>
</dbReference>
<dbReference type="EC" id="3.4.11.5" evidence="4 10"/>
<evidence type="ECO:0000256" key="8">
    <source>
        <dbReference type="ARBA" id="ARBA00022801"/>
    </source>
</evidence>
<feature type="active site" description="Proton donor" evidence="11">
    <location>
        <position position="274"/>
    </location>
</feature>
<dbReference type="InterPro" id="IPR050266">
    <property type="entry name" value="AB_hydrolase_sf"/>
</dbReference>
<feature type="active site" evidence="11">
    <location>
        <position position="247"/>
    </location>
</feature>
<evidence type="ECO:0000256" key="5">
    <source>
        <dbReference type="ARBA" id="ARBA00021843"/>
    </source>
</evidence>
<dbReference type="GO" id="GO:0006508">
    <property type="term" value="P:proteolysis"/>
    <property type="evidence" value="ECO:0007669"/>
    <property type="project" value="UniProtKB-KW"/>
</dbReference>
<evidence type="ECO:0000256" key="6">
    <source>
        <dbReference type="ARBA" id="ARBA00022438"/>
    </source>
</evidence>
<evidence type="ECO:0000256" key="2">
    <source>
        <dbReference type="ARBA" id="ARBA00004196"/>
    </source>
</evidence>